<proteinExistence type="predicted"/>
<evidence type="ECO:0000313" key="1">
    <source>
        <dbReference type="EMBL" id="EJK57281.1"/>
    </source>
</evidence>
<keyword evidence="2" id="KW-1185">Reference proteome</keyword>
<evidence type="ECO:0000313" key="2">
    <source>
        <dbReference type="Proteomes" id="UP000266841"/>
    </source>
</evidence>
<protein>
    <submittedName>
        <fullName evidence="1">Uncharacterized protein</fullName>
    </submittedName>
</protein>
<feature type="non-terminal residue" evidence="1">
    <location>
        <position position="1"/>
    </location>
</feature>
<name>K0S8S0_THAOC</name>
<comment type="caution">
    <text evidence="1">The sequence shown here is derived from an EMBL/GenBank/DDBJ whole genome shotgun (WGS) entry which is preliminary data.</text>
</comment>
<organism evidence="1 2">
    <name type="scientific">Thalassiosira oceanica</name>
    <name type="common">Marine diatom</name>
    <dbReference type="NCBI Taxonomy" id="159749"/>
    <lineage>
        <taxon>Eukaryota</taxon>
        <taxon>Sar</taxon>
        <taxon>Stramenopiles</taxon>
        <taxon>Ochrophyta</taxon>
        <taxon>Bacillariophyta</taxon>
        <taxon>Coscinodiscophyceae</taxon>
        <taxon>Thalassiosirophycidae</taxon>
        <taxon>Thalassiosirales</taxon>
        <taxon>Thalassiosiraceae</taxon>
        <taxon>Thalassiosira</taxon>
    </lineage>
</organism>
<sequence length="84" mass="9469">AMKKHHEHQPHPQLPLQYSNLHLTFRRYSGLADPKSNTFTAALDPFQVCTPAPSYLSTLPIPIDVFAEPINTLSRPGVWSTYPL</sequence>
<reference evidence="1 2" key="1">
    <citation type="journal article" date="2012" name="Genome Biol.">
        <title>Genome and low-iron response of an oceanic diatom adapted to chronic iron limitation.</title>
        <authorList>
            <person name="Lommer M."/>
            <person name="Specht M."/>
            <person name="Roy A.S."/>
            <person name="Kraemer L."/>
            <person name="Andreson R."/>
            <person name="Gutowska M.A."/>
            <person name="Wolf J."/>
            <person name="Bergner S.V."/>
            <person name="Schilhabel M.B."/>
            <person name="Klostermeier U.C."/>
            <person name="Beiko R.G."/>
            <person name="Rosenstiel P."/>
            <person name="Hippler M."/>
            <person name="Laroche J."/>
        </authorList>
    </citation>
    <scope>NUCLEOTIDE SEQUENCE [LARGE SCALE GENOMIC DNA]</scope>
    <source>
        <strain evidence="1 2">CCMP1005</strain>
    </source>
</reference>
<gene>
    <name evidence="1" type="ORF">THAOC_22692</name>
</gene>
<dbReference type="Proteomes" id="UP000266841">
    <property type="component" value="Unassembled WGS sequence"/>
</dbReference>
<dbReference type="AlphaFoldDB" id="K0S8S0"/>
<accession>K0S8S0</accession>
<dbReference type="EMBL" id="AGNL01028753">
    <property type="protein sequence ID" value="EJK57281.1"/>
    <property type="molecule type" value="Genomic_DNA"/>
</dbReference>